<dbReference type="EMBL" id="MLJW01000120">
    <property type="protein sequence ID" value="OIQ98352.1"/>
    <property type="molecule type" value="Genomic_DNA"/>
</dbReference>
<sequence length="74" mass="8085">MSIHSVFVSFTAPEHSGKTALEAAFAKLLQEHGIDVRMPPDEQRDAKMALPMEELLAAFRAKGLAVMIMESNAT</sequence>
<gene>
    <name evidence="1" type="ORF">GALL_196300</name>
</gene>
<proteinExistence type="predicted"/>
<organism evidence="1">
    <name type="scientific">mine drainage metagenome</name>
    <dbReference type="NCBI Taxonomy" id="410659"/>
    <lineage>
        <taxon>unclassified sequences</taxon>
        <taxon>metagenomes</taxon>
        <taxon>ecological metagenomes</taxon>
    </lineage>
</organism>
<reference evidence="1" key="1">
    <citation type="submission" date="2016-10" db="EMBL/GenBank/DDBJ databases">
        <title>Sequence of Gallionella enrichment culture.</title>
        <authorList>
            <person name="Poehlein A."/>
            <person name="Muehling M."/>
            <person name="Daniel R."/>
        </authorList>
    </citation>
    <scope>NUCLEOTIDE SEQUENCE</scope>
</reference>
<name>A0A1J5RPY3_9ZZZZ</name>
<dbReference type="AlphaFoldDB" id="A0A1J5RPY3"/>
<accession>A0A1J5RPY3</accession>
<comment type="caution">
    <text evidence="1">The sequence shown here is derived from an EMBL/GenBank/DDBJ whole genome shotgun (WGS) entry which is preliminary data.</text>
</comment>
<evidence type="ECO:0000313" key="1">
    <source>
        <dbReference type="EMBL" id="OIQ98352.1"/>
    </source>
</evidence>
<evidence type="ECO:0008006" key="2">
    <source>
        <dbReference type="Google" id="ProtNLM"/>
    </source>
</evidence>
<protein>
    <recommendedName>
        <fullName evidence="2">TIR domain-containing protein</fullName>
    </recommendedName>
</protein>